<keyword evidence="1" id="KW-0732">Signal</keyword>
<accession>A0ABR7YBT4</accession>
<evidence type="ECO:0000313" key="3">
    <source>
        <dbReference type="EMBL" id="MBD1428778.1"/>
    </source>
</evidence>
<proteinExistence type="predicted"/>
<dbReference type="Pfam" id="PF13004">
    <property type="entry name" value="BACON"/>
    <property type="match status" value="1"/>
</dbReference>
<keyword evidence="4" id="KW-1185">Reference proteome</keyword>
<dbReference type="PROSITE" id="PS51257">
    <property type="entry name" value="PROKAR_LIPOPROTEIN"/>
    <property type="match status" value="1"/>
</dbReference>
<dbReference type="Gene3D" id="2.60.40.10">
    <property type="entry name" value="Immunoglobulins"/>
    <property type="match status" value="1"/>
</dbReference>
<evidence type="ECO:0000256" key="1">
    <source>
        <dbReference type="SAM" id="SignalP"/>
    </source>
</evidence>
<gene>
    <name evidence="3" type="ORF">H8B04_04195</name>
</gene>
<protein>
    <submittedName>
        <fullName evidence="3">BACON domain-containing protein</fullName>
    </submittedName>
</protein>
<name>A0ABR7YBT4_9SPHI</name>
<dbReference type="RefSeq" id="WP_223815263.1">
    <property type="nucleotide sequence ID" value="NZ_JACOIJ010000005.1"/>
</dbReference>
<dbReference type="InterPro" id="IPR024361">
    <property type="entry name" value="BACON"/>
</dbReference>
<feature type="domain" description="BACON" evidence="2">
    <location>
        <begin position="69"/>
        <end position="127"/>
    </location>
</feature>
<dbReference type="InterPro" id="IPR013783">
    <property type="entry name" value="Ig-like_fold"/>
</dbReference>
<dbReference type="Proteomes" id="UP000651271">
    <property type="component" value="Unassembled WGS sequence"/>
</dbReference>
<comment type="caution">
    <text evidence="3">The sequence shown here is derived from an EMBL/GenBank/DDBJ whole genome shotgun (WGS) entry which is preliminary data.</text>
</comment>
<feature type="chain" id="PRO_5045833011" evidence="1">
    <location>
        <begin position="32"/>
        <end position="128"/>
    </location>
</feature>
<sequence length="128" mass="14100">MNTMKIITHRYFKIYSAIFSLLLLLSSCSKDQPVAPQAGPFEVTHDIPTTVPTSGGSYNLTIDATTNGWWIVKSENVSWLTINRLYGSAKVSQQISIAPNTGESAREVSIEINATNKDSKVIKIIQAR</sequence>
<feature type="signal peptide" evidence="1">
    <location>
        <begin position="1"/>
        <end position="31"/>
    </location>
</feature>
<organism evidence="3 4">
    <name type="scientific">Sphingobacterium litopenaei</name>
    <dbReference type="NCBI Taxonomy" id="2763500"/>
    <lineage>
        <taxon>Bacteria</taxon>
        <taxon>Pseudomonadati</taxon>
        <taxon>Bacteroidota</taxon>
        <taxon>Sphingobacteriia</taxon>
        <taxon>Sphingobacteriales</taxon>
        <taxon>Sphingobacteriaceae</taxon>
        <taxon>Sphingobacterium</taxon>
    </lineage>
</organism>
<dbReference type="EMBL" id="JACOIJ010000005">
    <property type="protein sequence ID" value="MBD1428778.1"/>
    <property type="molecule type" value="Genomic_DNA"/>
</dbReference>
<evidence type="ECO:0000313" key="4">
    <source>
        <dbReference type="Proteomes" id="UP000651271"/>
    </source>
</evidence>
<reference evidence="3 4" key="1">
    <citation type="submission" date="2020-08" db="EMBL/GenBank/DDBJ databases">
        <title>Sphingobacterium sp. DN04309 isolated from aquaculture water.</title>
        <authorList>
            <person name="Zhang M."/>
        </authorList>
    </citation>
    <scope>NUCLEOTIDE SEQUENCE [LARGE SCALE GENOMIC DNA]</scope>
    <source>
        <strain evidence="3 4">DN04309</strain>
    </source>
</reference>
<evidence type="ECO:0000259" key="2">
    <source>
        <dbReference type="Pfam" id="PF13004"/>
    </source>
</evidence>